<protein>
    <submittedName>
        <fullName evidence="2">Uncharacterized protein</fullName>
    </submittedName>
</protein>
<evidence type="ECO:0000256" key="1">
    <source>
        <dbReference type="SAM" id="MobiDB-lite"/>
    </source>
</evidence>
<sequence length="98" mass="11017">MSDRPSRRSPPASSRSMAAARSSDWMFRAIAVLPPSPTTADWRRRAAVRQCRTLPVDVDLSLTVGRDRFPDSRPAHRVQAIIVRPVDSLNIRARSRLP</sequence>
<feature type="compositionally biased region" description="Low complexity" evidence="1">
    <location>
        <begin position="9"/>
        <end position="21"/>
    </location>
</feature>
<organism evidence="2 3">
    <name type="scientific">Streptomyces pilosus</name>
    <dbReference type="NCBI Taxonomy" id="28893"/>
    <lineage>
        <taxon>Bacteria</taxon>
        <taxon>Bacillati</taxon>
        <taxon>Actinomycetota</taxon>
        <taxon>Actinomycetes</taxon>
        <taxon>Kitasatosporales</taxon>
        <taxon>Streptomycetaceae</taxon>
        <taxon>Streptomyces</taxon>
    </lineage>
</organism>
<dbReference type="AlphaFoldDB" id="A0A918BZB7"/>
<gene>
    <name evidence="2" type="ORF">GCM10010280_52140</name>
</gene>
<proteinExistence type="predicted"/>
<reference evidence="2" key="2">
    <citation type="submission" date="2020-09" db="EMBL/GenBank/DDBJ databases">
        <authorList>
            <person name="Sun Q."/>
            <person name="Ohkuma M."/>
        </authorList>
    </citation>
    <scope>NUCLEOTIDE SEQUENCE</scope>
    <source>
        <strain evidence="2">JCM 4403</strain>
    </source>
</reference>
<dbReference type="Proteomes" id="UP000656732">
    <property type="component" value="Unassembled WGS sequence"/>
</dbReference>
<comment type="caution">
    <text evidence="2">The sequence shown here is derived from an EMBL/GenBank/DDBJ whole genome shotgun (WGS) entry which is preliminary data.</text>
</comment>
<evidence type="ECO:0000313" key="3">
    <source>
        <dbReference type="Proteomes" id="UP000656732"/>
    </source>
</evidence>
<evidence type="ECO:0000313" key="2">
    <source>
        <dbReference type="EMBL" id="GGQ98064.1"/>
    </source>
</evidence>
<name>A0A918BZB7_9ACTN</name>
<keyword evidence="3" id="KW-1185">Reference proteome</keyword>
<accession>A0A918BZB7</accession>
<reference evidence="2" key="1">
    <citation type="journal article" date="2014" name="Int. J. Syst. Evol. Microbiol.">
        <title>Complete genome sequence of Corynebacterium casei LMG S-19264T (=DSM 44701T), isolated from a smear-ripened cheese.</title>
        <authorList>
            <consortium name="US DOE Joint Genome Institute (JGI-PGF)"/>
            <person name="Walter F."/>
            <person name="Albersmeier A."/>
            <person name="Kalinowski J."/>
            <person name="Ruckert C."/>
        </authorList>
    </citation>
    <scope>NUCLEOTIDE SEQUENCE</scope>
    <source>
        <strain evidence="2">JCM 4403</strain>
    </source>
</reference>
<feature type="region of interest" description="Disordered" evidence="1">
    <location>
        <begin position="1"/>
        <end position="21"/>
    </location>
</feature>
<dbReference type="EMBL" id="BMTU01000012">
    <property type="protein sequence ID" value="GGQ98064.1"/>
    <property type="molecule type" value="Genomic_DNA"/>
</dbReference>